<accession>A0A9W7G0L8</accession>
<dbReference type="GO" id="GO:0006744">
    <property type="term" value="P:ubiquinone biosynthetic process"/>
    <property type="evidence" value="ECO:0007669"/>
    <property type="project" value="TreeGrafter"/>
</dbReference>
<dbReference type="Gene3D" id="3.50.50.60">
    <property type="entry name" value="FAD/NAD(P)-binding domain"/>
    <property type="match status" value="1"/>
</dbReference>
<dbReference type="PANTHER" id="PTHR43004">
    <property type="entry name" value="TRK SYSTEM POTASSIUM UPTAKE PROTEIN"/>
    <property type="match status" value="1"/>
</dbReference>
<keyword evidence="1" id="KW-0285">Flavoprotein</keyword>
<evidence type="ECO:0000256" key="2">
    <source>
        <dbReference type="ARBA" id="ARBA00022827"/>
    </source>
</evidence>
<reference evidence="5" key="1">
    <citation type="journal article" date="2023" name="Commun. Biol.">
        <title>Genome analysis of Parmales, the sister group of diatoms, reveals the evolutionary specialization of diatoms from phago-mixotrophs to photoautotrophs.</title>
        <authorList>
            <person name="Ban H."/>
            <person name="Sato S."/>
            <person name="Yoshikawa S."/>
            <person name="Yamada K."/>
            <person name="Nakamura Y."/>
            <person name="Ichinomiya M."/>
            <person name="Sato N."/>
            <person name="Blanc-Mathieu R."/>
            <person name="Endo H."/>
            <person name="Kuwata A."/>
            <person name="Ogata H."/>
        </authorList>
    </citation>
    <scope>NUCLEOTIDE SEQUENCE [LARGE SCALE GENOMIC DNA]</scope>
</reference>
<dbReference type="PANTHER" id="PTHR43004:SF6">
    <property type="entry name" value="FAD_NAD(P)-BINDING OXIDOREDUCTASE FAMILY PROTEIN"/>
    <property type="match status" value="1"/>
</dbReference>
<dbReference type="Pfam" id="PF01494">
    <property type="entry name" value="FAD_binding_3"/>
    <property type="match status" value="1"/>
</dbReference>
<comment type="caution">
    <text evidence="4">The sequence shown here is derived from an EMBL/GenBank/DDBJ whole genome shotgun (WGS) entry which is preliminary data.</text>
</comment>
<dbReference type="Proteomes" id="UP001165065">
    <property type="component" value="Unassembled WGS sequence"/>
</dbReference>
<keyword evidence="5" id="KW-1185">Reference proteome</keyword>
<dbReference type="AlphaFoldDB" id="A0A9W7G0L8"/>
<evidence type="ECO:0000259" key="3">
    <source>
        <dbReference type="Pfam" id="PF01494"/>
    </source>
</evidence>
<dbReference type="InterPro" id="IPR002938">
    <property type="entry name" value="FAD-bd"/>
</dbReference>
<dbReference type="InterPro" id="IPR036188">
    <property type="entry name" value="FAD/NAD-bd_sf"/>
</dbReference>
<dbReference type="InterPro" id="IPR050641">
    <property type="entry name" value="RIFMO-like"/>
</dbReference>
<sequence length="618" mass="65977">MAGKTVDVAIVGAGPVGLYLSHLLSRSSISHILLECKSEPSTHPQAHFINTRTSEILLHNTPALHDSVHAHSPPLSQYRKFLFLSTLSSPPLAEFDHFSTPSYENLRRSSPTRPTHLAQNVLTDLMLSQTPTPPVMFSSPLKSFSPSPTDPSALSVTTEDDVTYTSKYLVGADGAHSTVRNLLPLNFDGDPSLQSLMNVHFRTSSPAPLEKNPAMLYFTYNSSAIAAFVAHDISRGELVAQIPFFPPFQSPSDFPPSRCLDMISSSLSLPPSSVSILSVRPWTMSSMLASSYSYPPSNPNVFLVGDSAHTFPPAGGFGMNTGIQDAHNLAWKLYGALKSPGCGRSGSLLESYGAERRPIARSNASLSGRNYERSLNIARSIGLDADHPKLVADTVGGADKTSPLFTLVSATFTSALSLIHRTLTLLESSTLLSSQASIRLQGVLDSGGGLPLLFPRYELGFSYDPDKVLTAKDDLGEYVPSVSSGSRFPHLPLTLSDGRVVSSVDLPCSLRGVEEEEAPKFAVVAGEDVDPLHFDAVVREVGEEWGGDFGYGVVSVLVSGGEGEGGEVAVGGVSPVLLRCEGGAWERLLAESELDSERTVISIRPDGHVDKIFVCGGG</sequence>
<dbReference type="Gene3D" id="3.30.9.10">
    <property type="entry name" value="D-Amino Acid Oxidase, subunit A, domain 2"/>
    <property type="match status" value="1"/>
</dbReference>
<dbReference type="GO" id="GO:0071949">
    <property type="term" value="F:FAD binding"/>
    <property type="evidence" value="ECO:0007669"/>
    <property type="project" value="InterPro"/>
</dbReference>
<feature type="domain" description="FAD-binding" evidence="3">
    <location>
        <begin position="6"/>
        <end position="363"/>
    </location>
</feature>
<dbReference type="Gene3D" id="3.40.30.120">
    <property type="match status" value="1"/>
</dbReference>
<evidence type="ECO:0000313" key="4">
    <source>
        <dbReference type="EMBL" id="GMI27577.1"/>
    </source>
</evidence>
<proteinExistence type="predicted"/>
<protein>
    <recommendedName>
        <fullName evidence="3">FAD-binding domain-containing protein</fullName>
    </recommendedName>
</protein>
<dbReference type="GO" id="GO:0016709">
    <property type="term" value="F:oxidoreductase activity, acting on paired donors, with incorporation or reduction of molecular oxygen, NAD(P)H as one donor, and incorporation of one atom of oxygen"/>
    <property type="evidence" value="ECO:0007669"/>
    <property type="project" value="UniProtKB-ARBA"/>
</dbReference>
<dbReference type="SUPFAM" id="SSF51905">
    <property type="entry name" value="FAD/NAD(P)-binding domain"/>
    <property type="match status" value="1"/>
</dbReference>
<dbReference type="EMBL" id="BRYA01000646">
    <property type="protein sequence ID" value="GMI27577.1"/>
    <property type="molecule type" value="Genomic_DNA"/>
</dbReference>
<name>A0A9W7G0L8_9STRA</name>
<dbReference type="GO" id="GO:0005739">
    <property type="term" value="C:mitochondrion"/>
    <property type="evidence" value="ECO:0007669"/>
    <property type="project" value="TreeGrafter"/>
</dbReference>
<evidence type="ECO:0000256" key="1">
    <source>
        <dbReference type="ARBA" id="ARBA00022630"/>
    </source>
</evidence>
<dbReference type="OrthoDB" id="1716816at2759"/>
<keyword evidence="2" id="KW-0274">FAD</keyword>
<evidence type="ECO:0000313" key="5">
    <source>
        <dbReference type="Proteomes" id="UP001165065"/>
    </source>
</evidence>
<organism evidence="4 5">
    <name type="scientific">Triparma columacea</name>
    <dbReference type="NCBI Taxonomy" id="722753"/>
    <lineage>
        <taxon>Eukaryota</taxon>
        <taxon>Sar</taxon>
        <taxon>Stramenopiles</taxon>
        <taxon>Ochrophyta</taxon>
        <taxon>Bolidophyceae</taxon>
        <taxon>Parmales</taxon>
        <taxon>Triparmaceae</taxon>
        <taxon>Triparma</taxon>
    </lineage>
</organism>
<gene>
    <name evidence="4" type="ORF">TrCOL_g10907</name>
</gene>
<dbReference type="PRINTS" id="PR00420">
    <property type="entry name" value="RNGMNOXGNASE"/>
</dbReference>